<feature type="region of interest" description="Disordered" evidence="1">
    <location>
        <begin position="191"/>
        <end position="217"/>
    </location>
</feature>
<dbReference type="InterPro" id="IPR009678">
    <property type="entry name" value="Phage_tail_completion_R"/>
</dbReference>
<reference evidence="2 3" key="1">
    <citation type="submission" date="2018-06" db="EMBL/GenBank/DDBJ databases">
        <authorList>
            <consortium name="Pathogen Informatics"/>
            <person name="Doyle S."/>
        </authorList>
    </citation>
    <scope>NUCLEOTIDE SEQUENCE [LARGE SCALE GENOMIC DNA]</scope>
    <source>
        <strain evidence="2 3">NCTC8622</strain>
    </source>
</reference>
<dbReference type="AlphaFoldDB" id="A0A376U700"/>
<protein>
    <submittedName>
        <fullName evidence="2">Phage tail completion protein R</fullName>
    </submittedName>
</protein>
<dbReference type="Proteomes" id="UP000254079">
    <property type="component" value="Unassembled WGS sequence"/>
</dbReference>
<evidence type="ECO:0000313" key="2">
    <source>
        <dbReference type="EMBL" id="STI84743.1"/>
    </source>
</evidence>
<gene>
    <name evidence="2" type="primary">R</name>
    <name evidence="2" type="ORF">NCTC8622_03814</name>
</gene>
<organism evidence="2 3">
    <name type="scientific">Escherichia coli</name>
    <dbReference type="NCBI Taxonomy" id="562"/>
    <lineage>
        <taxon>Bacteria</taxon>
        <taxon>Pseudomonadati</taxon>
        <taxon>Pseudomonadota</taxon>
        <taxon>Gammaproteobacteria</taxon>
        <taxon>Enterobacterales</taxon>
        <taxon>Enterobacteriaceae</taxon>
        <taxon>Escherichia</taxon>
    </lineage>
</organism>
<sequence>MRRHAERATASAVSPAYTADADHTGNASPFPDTPTWGNLGIWGDRLLDALETCNADKRAIELLEQRRLQRLNNKDKTMLKTDSLREAMTVHCRWCQANPEKFTIFVESGNIETTGETPSFVYRYQMVMFVMDYAGELDDLTLPLLAWLSENQPQLLLNPERNQDIKFSAVINDDDSADLLFTLPLRERVRITRNSQGTPQAEHLPEPKPRLPSSEGDWSHVFQDVTWVKADGYRHSPRVDETLSHPRQPESAGHQ</sequence>
<evidence type="ECO:0000256" key="1">
    <source>
        <dbReference type="SAM" id="MobiDB-lite"/>
    </source>
</evidence>
<dbReference type="Pfam" id="PF06891">
    <property type="entry name" value="P2_Phage_GpR"/>
    <property type="match status" value="1"/>
</dbReference>
<name>A0A376U700_ECOLX</name>
<evidence type="ECO:0000313" key="3">
    <source>
        <dbReference type="Proteomes" id="UP000254079"/>
    </source>
</evidence>
<proteinExistence type="predicted"/>
<dbReference type="EMBL" id="UGCP01000002">
    <property type="protein sequence ID" value="STI84743.1"/>
    <property type="molecule type" value="Genomic_DNA"/>
</dbReference>
<accession>A0A376U700</accession>
<feature type="region of interest" description="Disordered" evidence="1">
    <location>
        <begin position="1"/>
        <end position="31"/>
    </location>
</feature>